<dbReference type="InterPro" id="IPR001818">
    <property type="entry name" value="Pept_M10_metallopeptidase"/>
</dbReference>
<gene>
    <name evidence="6" type="ORF">GCM10007100_37150</name>
</gene>
<dbReference type="EMBL" id="BMXI01000020">
    <property type="protein sequence ID" value="GHC65938.1"/>
    <property type="molecule type" value="Genomic_DNA"/>
</dbReference>
<dbReference type="Proteomes" id="UP000644507">
    <property type="component" value="Unassembled WGS sequence"/>
</dbReference>
<evidence type="ECO:0000256" key="2">
    <source>
        <dbReference type="ARBA" id="ARBA00022723"/>
    </source>
</evidence>
<proteinExistence type="predicted"/>
<keyword evidence="1" id="KW-0645">Protease</keyword>
<evidence type="ECO:0000256" key="4">
    <source>
        <dbReference type="ARBA" id="ARBA00022833"/>
    </source>
</evidence>
<dbReference type="Gene3D" id="3.40.390.10">
    <property type="entry name" value="Collagenase (Catalytic Domain)"/>
    <property type="match status" value="1"/>
</dbReference>
<protein>
    <recommendedName>
        <fullName evidence="5">Peptidase metallopeptidase domain-containing protein</fullName>
    </recommendedName>
</protein>
<feature type="domain" description="Peptidase metallopeptidase" evidence="5">
    <location>
        <begin position="141"/>
        <end position="324"/>
    </location>
</feature>
<sequence length="576" mass="61432">MVLATVTNIEVLPKGGHRLQTVATLTISEELQGRQIPAQLEVSFPGGELGEITHFDSRHVELQKGGSYLMHLQKNGEQWIPYQASATKVDVVMLAEQKSAFLEGGSVKSAKKSSGTKSDCSGVSVPASQTTSTGYFESSGMPGRWRRCDTGQPILVEIDSEVLPSGISQSIAIAAVRNALDAWEAVSGLSFIITANYDFGQTVKNMNGGETVLHIQLHNSYGEISSTSTLGVGGGSTSSASGGTVGGVAFRKALDRYVVLNHLSSSLEDQNTLAEVLTHEIGHALGLEHSSEDSNETDAILEDATMYFQAHKDGRGAVTNCYDEDRILFAYPEVLPPIAFTRKMRVCTRPSSQPNSPANRIVLEGYSNTGAALSYSFPNGLGSGVGSWSFEPSTRTLEFTPATYFSDSVATEGSFFSSLEYEVTDGSNSATGVVRIVALRQDNNGSNPDIGANNPLPEAWLEEVFGAAALAANPTNPLFQADGDFDGDGVSNLVEFQMGSDAADASSGPVVVELAEDYSWFELQNAVAGSLLKFELGSDLESWQSLSMLEAEEGTNRIYLVAPTAQRAFFRGEFGN</sequence>
<dbReference type="AlphaFoldDB" id="A0A918WNL3"/>
<dbReference type="InterPro" id="IPR021190">
    <property type="entry name" value="Pept_M10A"/>
</dbReference>
<name>A0A918WNL3_9BACT</name>
<dbReference type="SMART" id="SM00235">
    <property type="entry name" value="ZnMc"/>
    <property type="match status" value="1"/>
</dbReference>
<keyword evidence="4" id="KW-0862">Zinc</keyword>
<evidence type="ECO:0000256" key="1">
    <source>
        <dbReference type="ARBA" id="ARBA00022670"/>
    </source>
</evidence>
<keyword evidence="2" id="KW-0479">Metal-binding</keyword>
<accession>A0A918WNL3</accession>
<dbReference type="InterPro" id="IPR024079">
    <property type="entry name" value="MetalloPept_cat_dom_sf"/>
</dbReference>
<keyword evidence="3" id="KW-0378">Hydrolase</keyword>
<reference evidence="6" key="1">
    <citation type="journal article" date="2014" name="Int. J. Syst. Evol. Microbiol.">
        <title>Complete genome sequence of Corynebacterium casei LMG S-19264T (=DSM 44701T), isolated from a smear-ripened cheese.</title>
        <authorList>
            <consortium name="US DOE Joint Genome Institute (JGI-PGF)"/>
            <person name="Walter F."/>
            <person name="Albersmeier A."/>
            <person name="Kalinowski J."/>
            <person name="Ruckert C."/>
        </authorList>
    </citation>
    <scope>NUCLEOTIDE SEQUENCE</scope>
    <source>
        <strain evidence="6">KCTC 12988</strain>
    </source>
</reference>
<dbReference type="GO" id="GO:0006508">
    <property type="term" value="P:proteolysis"/>
    <property type="evidence" value="ECO:0007669"/>
    <property type="project" value="UniProtKB-KW"/>
</dbReference>
<dbReference type="GO" id="GO:0031012">
    <property type="term" value="C:extracellular matrix"/>
    <property type="evidence" value="ECO:0007669"/>
    <property type="project" value="InterPro"/>
</dbReference>
<dbReference type="InterPro" id="IPR006026">
    <property type="entry name" value="Peptidase_Metallo"/>
</dbReference>
<evidence type="ECO:0000313" key="6">
    <source>
        <dbReference type="EMBL" id="GHC65938.1"/>
    </source>
</evidence>
<reference evidence="6" key="2">
    <citation type="submission" date="2020-09" db="EMBL/GenBank/DDBJ databases">
        <authorList>
            <person name="Sun Q."/>
            <person name="Kim S."/>
        </authorList>
    </citation>
    <scope>NUCLEOTIDE SEQUENCE</scope>
    <source>
        <strain evidence="6">KCTC 12988</strain>
    </source>
</reference>
<keyword evidence="7" id="KW-1185">Reference proteome</keyword>
<organism evidence="6 7">
    <name type="scientific">Roseibacillus persicicus</name>
    <dbReference type="NCBI Taxonomy" id="454148"/>
    <lineage>
        <taxon>Bacteria</taxon>
        <taxon>Pseudomonadati</taxon>
        <taxon>Verrucomicrobiota</taxon>
        <taxon>Verrucomicrobiia</taxon>
        <taxon>Verrucomicrobiales</taxon>
        <taxon>Verrucomicrobiaceae</taxon>
        <taxon>Roseibacillus</taxon>
    </lineage>
</organism>
<dbReference type="GO" id="GO:0004222">
    <property type="term" value="F:metalloendopeptidase activity"/>
    <property type="evidence" value="ECO:0007669"/>
    <property type="project" value="InterPro"/>
</dbReference>
<dbReference type="GO" id="GO:0008270">
    <property type="term" value="F:zinc ion binding"/>
    <property type="evidence" value="ECO:0007669"/>
    <property type="project" value="InterPro"/>
</dbReference>
<dbReference type="PRINTS" id="PR00138">
    <property type="entry name" value="MATRIXIN"/>
</dbReference>
<evidence type="ECO:0000313" key="7">
    <source>
        <dbReference type="Proteomes" id="UP000644507"/>
    </source>
</evidence>
<evidence type="ECO:0000259" key="5">
    <source>
        <dbReference type="SMART" id="SM00235"/>
    </source>
</evidence>
<dbReference type="Pfam" id="PF00413">
    <property type="entry name" value="Peptidase_M10"/>
    <property type="match status" value="1"/>
</dbReference>
<comment type="caution">
    <text evidence="6">The sequence shown here is derived from an EMBL/GenBank/DDBJ whole genome shotgun (WGS) entry which is preliminary data.</text>
</comment>
<dbReference type="SUPFAM" id="SSF55486">
    <property type="entry name" value="Metalloproteases ('zincins'), catalytic domain"/>
    <property type="match status" value="1"/>
</dbReference>
<evidence type="ECO:0000256" key="3">
    <source>
        <dbReference type="ARBA" id="ARBA00022801"/>
    </source>
</evidence>